<dbReference type="AlphaFoldDB" id="A0A6C0LEX8"/>
<evidence type="ECO:0000256" key="3">
    <source>
        <dbReference type="SAM" id="Phobius"/>
    </source>
</evidence>
<keyword evidence="3" id="KW-0812">Transmembrane</keyword>
<feature type="coiled-coil region" evidence="1">
    <location>
        <begin position="51"/>
        <end position="81"/>
    </location>
</feature>
<evidence type="ECO:0000313" key="4">
    <source>
        <dbReference type="EMBL" id="QHU28545.1"/>
    </source>
</evidence>
<evidence type="ECO:0000256" key="1">
    <source>
        <dbReference type="SAM" id="Coils"/>
    </source>
</evidence>
<feature type="region of interest" description="Disordered" evidence="2">
    <location>
        <begin position="214"/>
        <end position="240"/>
    </location>
</feature>
<accession>A0A6C0LEX8</accession>
<keyword evidence="3" id="KW-0472">Membrane</keyword>
<feature type="region of interest" description="Disordered" evidence="2">
    <location>
        <begin position="167"/>
        <end position="196"/>
    </location>
</feature>
<reference evidence="4" key="1">
    <citation type="journal article" date="2020" name="Nature">
        <title>Giant virus diversity and host interactions through global metagenomics.</title>
        <authorList>
            <person name="Schulz F."/>
            <person name="Roux S."/>
            <person name="Paez-Espino D."/>
            <person name="Jungbluth S."/>
            <person name="Walsh D.A."/>
            <person name="Denef V.J."/>
            <person name="McMahon K.D."/>
            <person name="Konstantinidis K.T."/>
            <person name="Eloe-Fadrosh E.A."/>
            <person name="Kyrpides N.C."/>
            <person name="Woyke T."/>
        </authorList>
    </citation>
    <scope>NUCLEOTIDE SEQUENCE</scope>
    <source>
        <strain evidence="4">GVMAG-M-3300027770-73</strain>
    </source>
</reference>
<keyword evidence="3" id="KW-1133">Transmembrane helix</keyword>
<proteinExistence type="predicted"/>
<feature type="transmembrane region" description="Helical" evidence="3">
    <location>
        <begin position="12"/>
        <end position="35"/>
    </location>
</feature>
<dbReference type="EMBL" id="MN740472">
    <property type="protein sequence ID" value="QHU28545.1"/>
    <property type="molecule type" value="Genomic_DNA"/>
</dbReference>
<organism evidence="4">
    <name type="scientific">viral metagenome</name>
    <dbReference type="NCBI Taxonomy" id="1070528"/>
    <lineage>
        <taxon>unclassified sequences</taxon>
        <taxon>metagenomes</taxon>
        <taxon>organismal metagenomes</taxon>
    </lineage>
</organism>
<protein>
    <submittedName>
        <fullName evidence="4">Uncharacterized protein</fullName>
    </submittedName>
</protein>
<sequence length="297" mass="35334">MFYNSFLTKVNLQYLCYSVFGFFLYQSFAASYYFYARHIRFEKRRQKLIELQQIDKKENAEEKAEEKAEKKEKKQIKYEDKYLDQYEKMESCILSEDRLETLKKTILFENTPLGNLIMFYNHSRESFTYYSDNTIPYRFLEVASRHYAVQNNCKSVHVHMLTELSEAEKKMQEKKDKKQQQEKEQKERIEEEKKEGIKDSEVEKKSVFAKLKNYNTGSTKAPNTKTSKSGTNGRGPPQTNVKISAETDIIVKERANRYSYEGKLANFSFLQKVEKKLTNSRYEVSFSDFLKMQQTSY</sequence>
<name>A0A6C0LEX8_9ZZZZ</name>
<keyword evidence="1" id="KW-0175">Coiled coil</keyword>
<evidence type="ECO:0000256" key="2">
    <source>
        <dbReference type="SAM" id="MobiDB-lite"/>
    </source>
</evidence>